<dbReference type="GeneID" id="106812924"/>
<accession>A0ABM1EJP9</accession>
<dbReference type="PANTHER" id="PTHR13601:SF2">
    <property type="entry name" value="GAMETOGENETIN-BINDING PROTEIN 2"/>
    <property type="match status" value="1"/>
</dbReference>
<gene>
    <name evidence="2" type="primary">LOC106812924</name>
</gene>
<keyword evidence="1" id="KW-1185">Reference proteome</keyword>
<proteinExistence type="predicted"/>
<sequence>MARLVAVCREDDYKFLERQVPLVIDESLKMVMEFADVCAGCDGVGIKQKDLAVFRHKYNALTRDERLLALMVTSKDLFAALAQMVPCVGCRRSVERLFNQLMDSGHPSLEPLVVRENGMLSIMNPIDSKSLYALFNLHG</sequence>
<reference evidence="2" key="1">
    <citation type="submission" date="2025-08" db="UniProtKB">
        <authorList>
            <consortium name="RefSeq"/>
        </authorList>
    </citation>
    <scope>IDENTIFICATION</scope>
</reference>
<feature type="non-terminal residue" evidence="2">
    <location>
        <position position="139"/>
    </location>
</feature>
<name>A0ABM1EJP9_PRICU</name>
<protein>
    <submittedName>
        <fullName evidence="2">Gametogenetin-binding protein 2-like</fullName>
    </submittedName>
</protein>
<dbReference type="InterPro" id="IPR026073">
    <property type="entry name" value="GGNBP2"/>
</dbReference>
<dbReference type="PANTHER" id="PTHR13601">
    <property type="entry name" value="GAMETOGENETIN-BINDING PROTEIN 2"/>
    <property type="match status" value="1"/>
</dbReference>
<organism evidence="1 2">
    <name type="scientific">Priapulus caudatus</name>
    <name type="common">Priapulid worm</name>
    <dbReference type="NCBI Taxonomy" id="37621"/>
    <lineage>
        <taxon>Eukaryota</taxon>
        <taxon>Metazoa</taxon>
        <taxon>Ecdysozoa</taxon>
        <taxon>Scalidophora</taxon>
        <taxon>Priapulida</taxon>
        <taxon>Priapulimorpha</taxon>
        <taxon>Priapulimorphida</taxon>
        <taxon>Priapulidae</taxon>
        <taxon>Priapulus</taxon>
    </lineage>
</organism>
<evidence type="ECO:0000313" key="1">
    <source>
        <dbReference type="Proteomes" id="UP000695022"/>
    </source>
</evidence>
<dbReference type="RefSeq" id="XP_014672420.1">
    <property type="nucleotide sequence ID" value="XM_014816934.1"/>
</dbReference>
<evidence type="ECO:0000313" key="2">
    <source>
        <dbReference type="RefSeq" id="XP_014672420.1"/>
    </source>
</evidence>
<dbReference type="Proteomes" id="UP000695022">
    <property type="component" value="Unplaced"/>
</dbReference>